<proteinExistence type="predicted"/>
<reference evidence="1" key="1">
    <citation type="submission" date="2014-11" db="EMBL/GenBank/DDBJ databases">
        <authorList>
            <person name="Amaro Gonzalez C."/>
        </authorList>
    </citation>
    <scope>NUCLEOTIDE SEQUENCE</scope>
</reference>
<accession>A0A0E9UW93</accession>
<organism evidence="1">
    <name type="scientific">Anguilla anguilla</name>
    <name type="common">European freshwater eel</name>
    <name type="synonym">Muraena anguilla</name>
    <dbReference type="NCBI Taxonomy" id="7936"/>
    <lineage>
        <taxon>Eukaryota</taxon>
        <taxon>Metazoa</taxon>
        <taxon>Chordata</taxon>
        <taxon>Craniata</taxon>
        <taxon>Vertebrata</taxon>
        <taxon>Euteleostomi</taxon>
        <taxon>Actinopterygii</taxon>
        <taxon>Neopterygii</taxon>
        <taxon>Teleostei</taxon>
        <taxon>Anguilliformes</taxon>
        <taxon>Anguillidae</taxon>
        <taxon>Anguilla</taxon>
    </lineage>
</organism>
<sequence length="14" mass="1696">MTVPTQFNLSQPFW</sequence>
<reference evidence="1" key="2">
    <citation type="journal article" date="2015" name="Fish Shellfish Immunol.">
        <title>Early steps in the European eel (Anguilla anguilla)-Vibrio vulnificus interaction in the gills: Role of the RtxA13 toxin.</title>
        <authorList>
            <person name="Callol A."/>
            <person name="Pajuelo D."/>
            <person name="Ebbesson L."/>
            <person name="Teles M."/>
            <person name="MacKenzie S."/>
            <person name="Amaro C."/>
        </authorList>
    </citation>
    <scope>NUCLEOTIDE SEQUENCE</scope>
</reference>
<dbReference type="EMBL" id="GBXM01039127">
    <property type="protein sequence ID" value="JAH69450.1"/>
    <property type="molecule type" value="Transcribed_RNA"/>
</dbReference>
<evidence type="ECO:0000313" key="1">
    <source>
        <dbReference type="EMBL" id="JAH69450.1"/>
    </source>
</evidence>
<name>A0A0E9UW93_ANGAN</name>
<protein>
    <submittedName>
        <fullName evidence="1">Uncharacterized protein</fullName>
    </submittedName>
</protein>